<accession>A0AAW2XFH0</accession>
<feature type="region of interest" description="Disordered" evidence="1">
    <location>
        <begin position="56"/>
        <end position="143"/>
    </location>
</feature>
<protein>
    <submittedName>
        <fullName evidence="2">Uncharacterized protein</fullName>
    </submittedName>
</protein>
<feature type="compositionally biased region" description="Gly residues" evidence="1">
    <location>
        <begin position="103"/>
        <end position="114"/>
    </location>
</feature>
<gene>
    <name evidence="2" type="ORF">Slati_1173000</name>
</gene>
<dbReference type="EMBL" id="JACGWN010000004">
    <property type="protein sequence ID" value="KAL0451949.1"/>
    <property type="molecule type" value="Genomic_DNA"/>
</dbReference>
<evidence type="ECO:0000313" key="2">
    <source>
        <dbReference type="EMBL" id="KAL0451949.1"/>
    </source>
</evidence>
<proteinExistence type="predicted"/>
<organism evidence="2">
    <name type="scientific">Sesamum latifolium</name>
    <dbReference type="NCBI Taxonomy" id="2727402"/>
    <lineage>
        <taxon>Eukaryota</taxon>
        <taxon>Viridiplantae</taxon>
        <taxon>Streptophyta</taxon>
        <taxon>Embryophyta</taxon>
        <taxon>Tracheophyta</taxon>
        <taxon>Spermatophyta</taxon>
        <taxon>Magnoliopsida</taxon>
        <taxon>eudicotyledons</taxon>
        <taxon>Gunneridae</taxon>
        <taxon>Pentapetalae</taxon>
        <taxon>asterids</taxon>
        <taxon>lamiids</taxon>
        <taxon>Lamiales</taxon>
        <taxon>Pedaliaceae</taxon>
        <taxon>Sesamum</taxon>
    </lineage>
</organism>
<evidence type="ECO:0000256" key="1">
    <source>
        <dbReference type="SAM" id="MobiDB-lite"/>
    </source>
</evidence>
<feature type="compositionally biased region" description="Polar residues" evidence="1">
    <location>
        <begin position="63"/>
        <end position="78"/>
    </location>
</feature>
<reference evidence="2" key="1">
    <citation type="submission" date="2020-06" db="EMBL/GenBank/DDBJ databases">
        <authorList>
            <person name="Li T."/>
            <person name="Hu X."/>
            <person name="Zhang T."/>
            <person name="Song X."/>
            <person name="Zhang H."/>
            <person name="Dai N."/>
            <person name="Sheng W."/>
            <person name="Hou X."/>
            <person name="Wei L."/>
        </authorList>
    </citation>
    <scope>NUCLEOTIDE SEQUENCE</scope>
    <source>
        <strain evidence="2">KEN1</strain>
        <tissue evidence="2">Leaf</tissue>
    </source>
</reference>
<name>A0AAW2XFH0_9LAMI</name>
<sequence>MNMFPSSTSSSSQTSMDPTRSSGVGGLMRYPSAPGSLLSTAVDSVIGATREFAPQTHLAPPTFFSNSEPSEPTHQPNIIRTLPRPNNEPDPPKTIGLQRSYGFSGGGGGSGGGASTSSLVRHSSSPAGFLNHLATAAGDNAIQ</sequence>
<reference evidence="2" key="2">
    <citation type="journal article" date="2024" name="Plant">
        <title>Genomic evolution and insights into agronomic trait innovations of Sesamum species.</title>
        <authorList>
            <person name="Miao H."/>
            <person name="Wang L."/>
            <person name="Qu L."/>
            <person name="Liu H."/>
            <person name="Sun Y."/>
            <person name="Le M."/>
            <person name="Wang Q."/>
            <person name="Wei S."/>
            <person name="Zheng Y."/>
            <person name="Lin W."/>
            <person name="Duan Y."/>
            <person name="Cao H."/>
            <person name="Xiong S."/>
            <person name="Wang X."/>
            <person name="Wei L."/>
            <person name="Li C."/>
            <person name="Ma Q."/>
            <person name="Ju M."/>
            <person name="Zhao R."/>
            <person name="Li G."/>
            <person name="Mu C."/>
            <person name="Tian Q."/>
            <person name="Mei H."/>
            <person name="Zhang T."/>
            <person name="Gao T."/>
            <person name="Zhang H."/>
        </authorList>
    </citation>
    <scope>NUCLEOTIDE SEQUENCE</scope>
    <source>
        <strain evidence="2">KEN1</strain>
    </source>
</reference>
<feature type="compositionally biased region" description="Low complexity" evidence="1">
    <location>
        <begin position="1"/>
        <end position="22"/>
    </location>
</feature>
<feature type="region of interest" description="Disordered" evidence="1">
    <location>
        <begin position="1"/>
        <end position="34"/>
    </location>
</feature>
<comment type="caution">
    <text evidence="2">The sequence shown here is derived from an EMBL/GenBank/DDBJ whole genome shotgun (WGS) entry which is preliminary data.</text>
</comment>
<dbReference type="AlphaFoldDB" id="A0AAW2XFH0"/>